<dbReference type="RefSeq" id="WP_057782258.1">
    <property type="nucleotide sequence ID" value="NZ_JAGGJQ010000002.1"/>
</dbReference>
<evidence type="ECO:0000313" key="3">
    <source>
        <dbReference type="Proteomes" id="UP001138672"/>
    </source>
</evidence>
<dbReference type="Gene3D" id="3.40.50.300">
    <property type="entry name" value="P-loop containing nucleotide triphosphate hydrolases"/>
    <property type="match status" value="1"/>
</dbReference>
<name>A0A9X1CBD9_9FLAO</name>
<dbReference type="InterPro" id="IPR027417">
    <property type="entry name" value="P-loop_NTPase"/>
</dbReference>
<keyword evidence="4" id="KW-1185">Reference proteome</keyword>
<evidence type="ECO:0000313" key="2">
    <source>
        <dbReference type="EMBL" id="MDQ0333882.1"/>
    </source>
</evidence>
<evidence type="ECO:0000313" key="4">
    <source>
        <dbReference type="Proteomes" id="UP001231587"/>
    </source>
</evidence>
<evidence type="ECO:0008006" key="5">
    <source>
        <dbReference type="Google" id="ProtNLM"/>
    </source>
</evidence>
<dbReference type="Proteomes" id="UP001231587">
    <property type="component" value="Unassembled WGS sequence"/>
</dbReference>
<dbReference type="EMBL" id="JAUSUU010000001">
    <property type="protein sequence ID" value="MDQ0333882.1"/>
    <property type="molecule type" value="Genomic_DNA"/>
</dbReference>
<reference evidence="1" key="1">
    <citation type="submission" date="2021-03" db="EMBL/GenBank/DDBJ databases">
        <title>Genomic Encyclopedia of Type Strains, Phase IV (KMG-IV): sequencing the most valuable type-strain genomes for metagenomic binning, comparative biology and taxonomic classification.</title>
        <authorList>
            <person name="Goeker M."/>
        </authorList>
    </citation>
    <scope>NUCLEOTIDE SEQUENCE</scope>
    <source>
        <strain evidence="1">DSM 15523</strain>
        <strain evidence="2 4">DSM 16476</strain>
    </source>
</reference>
<dbReference type="Proteomes" id="UP001138672">
    <property type="component" value="Unassembled WGS sequence"/>
</dbReference>
<proteinExistence type="predicted"/>
<organism evidence="1 3">
    <name type="scientific">Formosa algae</name>
    <dbReference type="NCBI Taxonomy" id="225843"/>
    <lineage>
        <taxon>Bacteria</taxon>
        <taxon>Pseudomonadati</taxon>
        <taxon>Bacteroidota</taxon>
        <taxon>Flavobacteriia</taxon>
        <taxon>Flavobacteriales</taxon>
        <taxon>Flavobacteriaceae</taxon>
        <taxon>Formosa</taxon>
    </lineage>
</organism>
<gene>
    <name evidence="1" type="ORF">J2Z56_001011</name>
    <name evidence="2" type="ORF">J2Z57_000304</name>
</gene>
<protein>
    <recommendedName>
        <fullName evidence="5">Sulfotransferase domain-containing protein</fullName>
    </recommendedName>
</protein>
<dbReference type="OrthoDB" id="9816424at2"/>
<accession>A0A9X1CBD9</accession>
<comment type="caution">
    <text evidence="1">The sequence shown here is derived from an EMBL/GenBank/DDBJ whole genome shotgun (WGS) entry which is preliminary data.</text>
</comment>
<dbReference type="SUPFAM" id="SSF52540">
    <property type="entry name" value="P-loop containing nucleoside triphosphate hydrolases"/>
    <property type="match status" value="1"/>
</dbReference>
<dbReference type="EMBL" id="JAGGJQ010000002">
    <property type="protein sequence ID" value="MBP1839105.1"/>
    <property type="molecule type" value="Genomic_DNA"/>
</dbReference>
<sequence>MEDNNQAILIAGMHRSGTSLSTNLLRESGLFIGDDLMDGGFDNKNGHFEDNEFVNLHENDLISKGYESTGLKGVEKNNFQFGDVSKPIVEDLLKSRKLYNVWGWKDPRSTLYLLEWKKIIPDLKVIAIYRDYDEVINSLDRRYKYKIKHSVNYSKFRSLGHSILYPIYSKYLQYNHYKAWVIYNESILRFKELYPEDIVLYNLSDFINNYNNNIDTINSKFGVKLNHYNVDKVFESDTLINKKNVGFKFFNKKKLEEVMQKLNKEVSE</sequence>
<evidence type="ECO:0000313" key="1">
    <source>
        <dbReference type="EMBL" id="MBP1839105.1"/>
    </source>
</evidence>
<dbReference type="AlphaFoldDB" id="A0A9X1CBD9"/>